<comment type="caution">
    <text evidence="3">The sequence shown here is derived from an EMBL/GenBank/DDBJ whole genome shotgun (WGS) entry which is preliminary data.</text>
</comment>
<feature type="domain" description="Phage capsid-like C-terminal" evidence="2">
    <location>
        <begin position="120"/>
        <end position="410"/>
    </location>
</feature>
<dbReference type="InterPro" id="IPR054612">
    <property type="entry name" value="Phage_capsid-like_C"/>
</dbReference>
<protein>
    <submittedName>
        <fullName evidence="3">Phage major capsid protein</fullName>
    </submittedName>
</protein>
<dbReference type="EMBL" id="QZKI01000037">
    <property type="protein sequence ID" value="RJP72848.1"/>
    <property type="molecule type" value="Genomic_DNA"/>
</dbReference>
<evidence type="ECO:0000313" key="3">
    <source>
        <dbReference type="EMBL" id="RJP72848.1"/>
    </source>
</evidence>
<reference evidence="3 4" key="1">
    <citation type="journal article" date="2017" name="ISME J.">
        <title>Energy and carbon metabolisms in a deep terrestrial subsurface fluid microbial community.</title>
        <authorList>
            <person name="Momper L."/>
            <person name="Jungbluth S.P."/>
            <person name="Lee M.D."/>
            <person name="Amend J.P."/>
        </authorList>
    </citation>
    <scope>NUCLEOTIDE SEQUENCE [LARGE SCALE GENOMIC DNA]</scope>
    <source>
        <strain evidence="3">SURF_17</strain>
    </source>
</reference>
<organism evidence="3 4">
    <name type="scientific">Candidatus Abyssobacteria bacterium SURF_17</name>
    <dbReference type="NCBI Taxonomy" id="2093361"/>
    <lineage>
        <taxon>Bacteria</taxon>
        <taxon>Pseudomonadati</taxon>
        <taxon>Candidatus Hydrogenedentota</taxon>
        <taxon>Candidatus Abyssobacteria</taxon>
    </lineage>
</organism>
<dbReference type="NCBIfam" id="TIGR01554">
    <property type="entry name" value="major_cap_HK97"/>
    <property type="match status" value="1"/>
</dbReference>
<name>A0A419F326_9BACT</name>
<dbReference type="InterPro" id="IPR024455">
    <property type="entry name" value="Phage_capsid"/>
</dbReference>
<evidence type="ECO:0000256" key="1">
    <source>
        <dbReference type="ARBA" id="ARBA00004328"/>
    </source>
</evidence>
<dbReference type="Proteomes" id="UP000285961">
    <property type="component" value="Unassembled WGS sequence"/>
</dbReference>
<gene>
    <name evidence="3" type="ORF">C4532_05300</name>
</gene>
<comment type="subcellular location">
    <subcellularLocation>
        <location evidence="1">Virion</location>
    </subcellularLocation>
</comment>
<evidence type="ECO:0000313" key="4">
    <source>
        <dbReference type="Proteomes" id="UP000285961"/>
    </source>
</evidence>
<dbReference type="AlphaFoldDB" id="A0A419F326"/>
<evidence type="ECO:0000259" key="2">
    <source>
        <dbReference type="Pfam" id="PF05065"/>
    </source>
</evidence>
<dbReference type="SUPFAM" id="SSF56563">
    <property type="entry name" value="Major capsid protein gp5"/>
    <property type="match status" value="1"/>
</dbReference>
<proteinExistence type="predicted"/>
<sequence>MSTTSNEVLSIVRAIREKVERDSDKGKIREMIREALKKQQALKMESSIEELTPLHSQEIHGICKSLPAELQQKADDLYLVSKLLRRDPRTLKMWREFNRDASELRKALDTASPGEGLEWVPTGFSTELIRKVRLEQKVSALHARIFMPTNPFKLPVDGSGVIVYLAEESKTDTAPKILASTPGTGAVTFDAVKIGCRVFTSVELTEDGIIPVLPLLQEKIVRALADAQEDATINGDSSPSHMDADISSPLDVRKAWKGYRKLAISSAKVDCSEFNVTTLRAIRSAMGRWGVNPSDLAWITGISVFNKMLGLPEVLTVDKYGSNATILTGELAKLDGIPVIVSEFVREDLNVDGVYDGITTTKTILPLVYRPGLLYGDRRTIKLRVSHELYMETEQIVAIAMQRLDFRPLEDTSSRPIVGLGINIGN</sequence>
<accession>A0A419F326</accession>
<dbReference type="Pfam" id="PF05065">
    <property type="entry name" value="Phage_capsid"/>
    <property type="match status" value="1"/>
</dbReference>